<dbReference type="GO" id="GO:0000488">
    <property type="term" value="P:maturation of LSU-rRNA from tetracistronic rRNA transcript (SSU-rRNA, LSU-rRNA, 4.5S-rRNA, 5S-rRNA)"/>
    <property type="evidence" value="ECO:0007669"/>
    <property type="project" value="TreeGrafter"/>
</dbReference>
<dbReference type="SUPFAM" id="SSF55174">
    <property type="entry name" value="Alpha-L RNA-binding motif"/>
    <property type="match status" value="1"/>
</dbReference>
<keyword evidence="2" id="KW-0413">Isomerase</keyword>
<dbReference type="FunFam" id="3.30.70.580:FF:000013">
    <property type="entry name" value="Ribosomal large subunit pseudouridine synthase B"/>
    <property type="match status" value="1"/>
</dbReference>
<dbReference type="PANTHER" id="PTHR47683">
    <property type="entry name" value="PSEUDOURIDINE SYNTHASE FAMILY PROTEIN-RELATED"/>
    <property type="match status" value="1"/>
</dbReference>
<dbReference type="InterPro" id="IPR002942">
    <property type="entry name" value="S4_RNA-bd"/>
</dbReference>
<evidence type="ECO:0000313" key="6">
    <source>
        <dbReference type="EMBL" id="KAH9325587.1"/>
    </source>
</evidence>
<dbReference type="InterPro" id="IPR036986">
    <property type="entry name" value="S4_RNA-bd_sf"/>
</dbReference>
<keyword evidence="7" id="KW-1185">Reference proteome</keyword>
<dbReference type="GO" id="GO:0001522">
    <property type="term" value="P:pseudouridine synthesis"/>
    <property type="evidence" value="ECO:0007669"/>
    <property type="project" value="InterPro"/>
</dbReference>
<evidence type="ECO:0000259" key="4">
    <source>
        <dbReference type="Pfam" id="PF00849"/>
    </source>
</evidence>
<feature type="non-terminal residue" evidence="6">
    <location>
        <position position="218"/>
    </location>
</feature>
<dbReference type="Gene3D" id="3.30.70.580">
    <property type="entry name" value="Pseudouridine synthase I, catalytic domain, N-terminal subdomain"/>
    <property type="match status" value="1"/>
</dbReference>
<dbReference type="GO" id="GO:0032544">
    <property type="term" value="P:plastid translation"/>
    <property type="evidence" value="ECO:0007669"/>
    <property type="project" value="TreeGrafter"/>
</dbReference>
<protein>
    <recommendedName>
        <fullName evidence="8">RNA-binding S4 domain-containing protein</fullName>
    </recommendedName>
</protein>
<evidence type="ECO:0000256" key="3">
    <source>
        <dbReference type="PROSITE-ProRule" id="PRU00182"/>
    </source>
</evidence>
<dbReference type="InterPro" id="IPR050343">
    <property type="entry name" value="RsuA_PseudoU_synthase"/>
</dbReference>
<dbReference type="AlphaFoldDB" id="A0AA38GLT4"/>
<dbReference type="PROSITE" id="PS01149">
    <property type="entry name" value="PSI_RSU"/>
    <property type="match status" value="1"/>
</dbReference>
<sequence>ASRRGSEEIIFEGRVAVNGAICKTPQTRVDPVKDAIYVDGNTLPKKQHKKLYFALNKPKGYICSSGEENKSVLSLLENYMKIWVERNPGMQKPRLFTVGRLDVATSGLIIITNDGEFAQKVAHPSSGLTKEYVASVEGKVNMRHLHIIGKGTLVEGVHCTPVSVELISLRNEPKQRLRIVVSEGRKHEVRRLIENTGLELCSLKRVRIGGFKLPQDLG</sequence>
<evidence type="ECO:0000313" key="7">
    <source>
        <dbReference type="Proteomes" id="UP000824469"/>
    </source>
</evidence>
<dbReference type="PROSITE" id="PS50889">
    <property type="entry name" value="S4"/>
    <property type="match status" value="1"/>
</dbReference>
<dbReference type="OMA" id="EWINNGW"/>
<feature type="domain" description="RNA-binding S4" evidence="5">
    <location>
        <begin position="2"/>
        <end position="31"/>
    </location>
</feature>
<evidence type="ECO:0000256" key="2">
    <source>
        <dbReference type="ARBA" id="ARBA00023235"/>
    </source>
</evidence>
<dbReference type="GO" id="GO:0000489">
    <property type="term" value="P:maturation of SSU-rRNA from tetracistronic rRNA transcript (SSU-rRNA, LSU-rRNA, 4.5S-rRNA, 5S-rRNA)"/>
    <property type="evidence" value="ECO:0007669"/>
    <property type="project" value="TreeGrafter"/>
</dbReference>
<dbReference type="Proteomes" id="UP000824469">
    <property type="component" value="Unassembled WGS sequence"/>
</dbReference>
<feature type="non-terminal residue" evidence="6">
    <location>
        <position position="1"/>
    </location>
</feature>
<dbReference type="GO" id="GO:0003723">
    <property type="term" value="F:RNA binding"/>
    <property type="evidence" value="ECO:0007669"/>
    <property type="project" value="UniProtKB-KW"/>
</dbReference>
<gene>
    <name evidence="6" type="ORF">KI387_005765</name>
</gene>
<dbReference type="EMBL" id="JAHRHJ020000002">
    <property type="protein sequence ID" value="KAH9325587.1"/>
    <property type="molecule type" value="Genomic_DNA"/>
</dbReference>
<dbReference type="GO" id="GO:0009507">
    <property type="term" value="C:chloroplast"/>
    <property type="evidence" value="ECO:0007669"/>
    <property type="project" value="TreeGrafter"/>
</dbReference>
<dbReference type="CDD" id="cd00165">
    <property type="entry name" value="S4"/>
    <property type="match status" value="1"/>
</dbReference>
<dbReference type="InterPro" id="IPR018496">
    <property type="entry name" value="PsdUridine_synth_RsuA/RluB_CS"/>
</dbReference>
<accession>A0AA38GLT4</accession>
<dbReference type="GO" id="GO:0009982">
    <property type="term" value="F:pseudouridine synthase activity"/>
    <property type="evidence" value="ECO:0007669"/>
    <property type="project" value="InterPro"/>
</dbReference>
<proteinExistence type="inferred from homology"/>
<feature type="domain" description="Pseudouridine synthase RsuA/RluA-like" evidence="4">
    <location>
        <begin position="52"/>
        <end position="194"/>
    </location>
</feature>
<dbReference type="Gene3D" id="3.30.70.1560">
    <property type="entry name" value="Alpha-L RNA-binding motif"/>
    <property type="match status" value="1"/>
</dbReference>
<evidence type="ECO:0008006" key="8">
    <source>
        <dbReference type="Google" id="ProtNLM"/>
    </source>
</evidence>
<dbReference type="InterPro" id="IPR020103">
    <property type="entry name" value="PsdUridine_synth_cat_dom_sf"/>
</dbReference>
<dbReference type="Gene3D" id="3.10.290.10">
    <property type="entry name" value="RNA-binding S4 domain"/>
    <property type="match status" value="1"/>
</dbReference>
<dbReference type="InterPro" id="IPR020094">
    <property type="entry name" value="TruA/RsuA/RluB/E/F_N"/>
</dbReference>
<dbReference type="InterPro" id="IPR042092">
    <property type="entry name" value="PsdUridine_s_RsuA/RluB/E/F_cat"/>
</dbReference>
<name>A0AA38GLT4_TAXCH</name>
<comment type="similarity">
    <text evidence="1">Belongs to the pseudouridine synthase RsuA family.</text>
</comment>
<dbReference type="SUPFAM" id="SSF55120">
    <property type="entry name" value="Pseudouridine synthase"/>
    <property type="match status" value="1"/>
</dbReference>
<keyword evidence="3" id="KW-0694">RNA-binding</keyword>
<organism evidence="6 7">
    <name type="scientific">Taxus chinensis</name>
    <name type="common">Chinese yew</name>
    <name type="synonym">Taxus wallichiana var. chinensis</name>
    <dbReference type="NCBI Taxonomy" id="29808"/>
    <lineage>
        <taxon>Eukaryota</taxon>
        <taxon>Viridiplantae</taxon>
        <taxon>Streptophyta</taxon>
        <taxon>Embryophyta</taxon>
        <taxon>Tracheophyta</taxon>
        <taxon>Spermatophyta</taxon>
        <taxon>Pinopsida</taxon>
        <taxon>Pinidae</taxon>
        <taxon>Conifers II</taxon>
        <taxon>Cupressales</taxon>
        <taxon>Taxaceae</taxon>
        <taxon>Taxus</taxon>
    </lineage>
</organism>
<evidence type="ECO:0000259" key="5">
    <source>
        <dbReference type="Pfam" id="PF01479"/>
    </source>
</evidence>
<comment type="caution">
    <text evidence="6">The sequence shown here is derived from an EMBL/GenBank/DDBJ whole genome shotgun (WGS) entry which is preliminary data.</text>
</comment>
<reference evidence="6 7" key="1">
    <citation type="journal article" date="2021" name="Nat. Plants">
        <title>The Taxus genome provides insights into paclitaxel biosynthesis.</title>
        <authorList>
            <person name="Xiong X."/>
            <person name="Gou J."/>
            <person name="Liao Q."/>
            <person name="Li Y."/>
            <person name="Zhou Q."/>
            <person name="Bi G."/>
            <person name="Li C."/>
            <person name="Du R."/>
            <person name="Wang X."/>
            <person name="Sun T."/>
            <person name="Guo L."/>
            <person name="Liang H."/>
            <person name="Lu P."/>
            <person name="Wu Y."/>
            <person name="Zhang Z."/>
            <person name="Ro D.K."/>
            <person name="Shang Y."/>
            <person name="Huang S."/>
            <person name="Yan J."/>
        </authorList>
    </citation>
    <scope>NUCLEOTIDE SEQUENCE [LARGE SCALE GENOMIC DNA]</scope>
    <source>
        <strain evidence="6">Ta-2019</strain>
    </source>
</reference>
<dbReference type="Pfam" id="PF00849">
    <property type="entry name" value="PseudoU_synth_2"/>
    <property type="match status" value="1"/>
</dbReference>
<evidence type="ECO:0000256" key="1">
    <source>
        <dbReference type="ARBA" id="ARBA00008348"/>
    </source>
</evidence>
<dbReference type="Pfam" id="PF01479">
    <property type="entry name" value="S4"/>
    <property type="match status" value="1"/>
</dbReference>
<dbReference type="InterPro" id="IPR006145">
    <property type="entry name" value="PsdUridine_synth_RsuA/RluA"/>
</dbReference>
<dbReference type="PANTHER" id="PTHR47683:SF2">
    <property type="entry name" value="RNA-BINDING S4 DOMAIN-CONTAINING PROTEIN"/>
    <property type="match status" value="1"/>
</dbReference>